<dbReference type="Proteomes" id="UP000481288">
    <property type="component" value="Unassembled WGS sequence"/>
</dbReference>
<keyword evidence="6" id="KW-0539">Nucleus</keyword>
<accession>A0A7D8YRC4</accession>
<organism evidence="8 9">
    <name type="scientific">Lachnellula cervina</name>
    <dbReference type="NCBI Taxonomy" id="1316786"/>
    <lineage>
        <taxon>Eukaryota</taxon>
        <taxon>Fungi</taxon>
        <taxon>Dikarya</taxon>
        <taxon>Ascomycota</taxon>
        <taxon>Pezizomycotina</taxon>
        <taxon>Leotiomycetes</taxon>
        <taxon>Helotiales</taxon>
        <taxon>Lachnaceae</taxon>
        <taxon>Lachnellula</taxon>
    </lineage>
</organism>
<keyword evidence="3" id="KW-0805">Transcription regulation</keyword>
<dbReference type="GO" id="GO:0008270">
    <property type="term" value="F:zinc ion binding"/>
    <property type="evidence" value="ECO:0007669"/>
    <property type="project" value="InterPro"/>
</dbReference>
<dbReference type="PROSITE" id="PS00463">
    <property type="entry name" value="ZN2_CY6_FUNGAL_1"/>
    <property type="match status" value="1"/>
</dbReference>
<dbReference type="InterPro" id="IPR036864">
    <property type="entry name" value="Zn2-C6_fun-type_DNA-bd_sf"/>
</dbReference>
<dbReference type="SUPFAM" id="SSF57701">
    <property type="entry name" value="Zn2/Cys6 DNA-binding domain"/>
    <property type="match status" value="1"/>
</dbReference>
<evidence type="ECO:0000256" key="6">
    <source>
        <dbReference type="ARBA" id="ARBA00023242"/>
    </source>
</evidence>
<evidence type="ECO:0000259" key="7">
    <source>
        <dbReference type="PROSITE" id="PS50048"/>
    </source>
</evidence>
<keyword evidence="2" id="KW-0862">Zinc</keyword>
<dbReference type="Pfam" id="PF00172">
    <property type="entry name" value="Zn_clus"/>
    <property type="match status" value="1"/>
</dbReference>
<gene>
    <name evidence="8" type="primary">moc3_4</name>
    <name evidence="8" type="ORF">LCER1_G004586</name>
</gene>
<keyword evidence="5" id="KW-0804">Transcription</keyword>
<dbReference type="InterPro" id="IPR021858">
    <property type="entry name" value="Fun_TF"/>
</dbReference>
<protein>
    <submittedName>
        <fullName evidence="8">Transcriptional regulatory protein moc3</fullName>
    </submittedName>
</protein>
<keyword evidence="4" id="KW-0238">DNA-binding</keyword>
<keyword evidence="9" id="KW-1185">Reference proteome</keyword>
<sequence>MDRRVRTGCVTCRKRRIKCDEAKPVCARCRSANFLCEGYATPKKAPETALLSDSSSPRRNSHALRERASFGELSWRHTNWRQEQLPLYHHFVTTTVVRLFRSDHVNFWRDQVAQMSFGLDVVYEALLAIGAMHRSSLLSCLNGNAPEATKLKVIGLRAYGEALRLLPSHLGRNTVIDTSAILVVLMLLAYFECFMENPKGTFRHLWAAIQLLRTSENRFSDAEVSHILPVYDAMLRLDFLAQKLVPYAGSSFLRFSNVASLESPFWNRVSPEFSDGSHIDPIAVERYSLIRLICGHDRLSRIIWGLWVPTSERPTRDELMSFYSEMQLWKANSPATFASFDGQDSAEVDATPMESLPIPPDPSRFSSTDAALNFVMYNAYLGCAVAMIGTNDPDPAARELEAFKLVYETLRIAAGLIEKHKESLYKPCDAISVGISTYLYHSARRCFSSAWQKWTIAALRSIGREGLSNGFTLANTLETMCDLEARIRHDNVIPSCNVAVKSPLGPINGRLIPLLMPHEEGSQLLAFYLQYGNTENFRDEQAVQVVAKATWTENISGTFKSMNLEVYELAAAGDLGVTTRPQAVELFHSWRNEVEKGWHGYLTREVQEGFLLKEGLPNP</sequence>
<evidence type="ECO:0000313" key="9">
    <source>
        <dbReference type="Proteomes" id="UP000481288"/>
    </source>
</evidence>
<evidence type="ECO:0000256" key="2">
    <source>
        <dbReference type="ARBA" id="ARBA00022833"/>
    </source>
</evidence>
<evidence type="ECO:0000313" key="8">
    <source>
        <dbReference type="EMBL" id="TVY52968.1"/>
    </source>
</evidence>
<proteinExistence type="predicted"/>
<name>A0A7D8YRC4_9HELO</name>
<dbReference type="SMART" id="SM00066">
    <property type="entry name" value="GAL4"/>
    <property type="match status" value="1"/>
</dbReference>
<keyword evidence="1" id="KW-0479">Metal-binding</keyword>
<feature type="domain" description="Zn(2)-C6 fungal-type" evidence="7">
    <location>
        <begin position="8"/>
        <end position="36"/>
    </location>
</feature>
<dbReference type="CDD" id="cd00067">
    <property type="entry name" value="GAL4"/>
    <property type="match status" value="1"/>
</dbReference>
<dbReference type="EMBL" id="QGMG01000522">
    <property type="protein sequence ID" value="TVY52968.1"/>
    <property type="molecule type" value="Genomic_DNA"/>
</dbReference>
<evidence type="ECO:0000256" key="5">
    <source>
        <dbReference type="ARBA" id="ARBA00023163"/>
    </source>
</evidence>
<dbReference type="PROSITE" id="PS50048">
    <property type="entry name" value="ZN2_CY6_FUNGAL_2"/>
    <property type="match status" value="1"/>
</dbReference>
<dbReference type="PANTHER" id="PTHR36206">
    <property type="entry name" value="ASPERCRYPTIN BIOSYNTHESIS CLUSTER-SPECIFIC TRANSCRIPTION REGULATOR ATNN-RELATED"/>
    <property type="match status" value="1"/>
</dbReference>
<dbReference type="AlphaFoldDB" id="A0A7D8YRC4"/>
<dbReference type="GO" id="GO:0000981">
    <property type="term" value="F:DNA-binding transcription factor activity, RNA polymerase II-specific"/>
    <property type="evidence" value="ECO:0007669"/>
    <property type="project" value="InterPro"/>
</dbReference>
<dbReference type="InterPro" id="IPR001138">
    <property type="entry name" value="Zn2Cys6_DnaBD"/>
</dbReference>
<comment type="caution">
    <text evidence="8">The sequence shown here is derived from an EMBL/GenBank/DDBJ whole genome shotgun (WGS) entry which is preliminary data.</text>
</comment>
<evidence type="ECO:0000256" key="4">
    <source>
        <dbReference type="ARBA" id="ARBA00023125"/>
    </source>
</evidence>
<dbReference type="GO" id="GO:0003677">
    <property type="term" value="F:DNA binding"/>
    <property type="evidence" value="ECO:0007669"/>
    <property type="project" value="UniProtKB-KW"/>
</dbReference>
<dbReference type="PANTHER" id="PTHR36206:SF13">
    <property type="entry name" value="TRANSCRIPTIONAL REGULATORY PROTEIN MOC3"/>
    <property type="match status" value="1"/>
</dbReference>
<evidence type="ECO:0000256" key="3">
    <source>
        <dbReference type="ARBA" id="ARBA00023015"/>
    </source>
</evidence>
<dbReference type="Gene3D" id="4.10.240.10">
    <property type="entry name" value="Zn(2)-C6 fungal-type DNA-binding domain"/>
    <property type="match status" value="1"/>
</dbReference>
<dbReference type="InterPro" id="IPR052360">
    <property type="entry name" value="Transcr_Regulatory_Proteins"/>
</dbReference>
<dbReference type="Pfam" id="PF11951">
    <property type="entry name" value="Fungal_trans_2"/>
    <property type="match status" value="1"/>
</dbReference>
<dbReference type="OrthoDB" id="2593732at2759"/>
<reference evidence="8 9" key="1">
    <citation type="submission" date="2018-05" db="EMBL/GenBank/DDBJ databases">
        <title>Whole genome sequencing for identification of molecular markers to develop diagnostic detection tools for the regulated plant pathogen Lachnellula willkommii.</title>
        <authorList>
            <person name="Giroux E."/>
            <person name="Bilodeau G."/>
        </authorList>
    </citation>
    <scope>NUCLEOTIDE SEQUENCE [LARGE SCALE GENOMIC DNA]</scope>
    <source>
        <strain evidence="8 9">CBS 625.97</strain>
    </source>
</reference>
<evidence type="ECO:0000256" key="1">
    <source>
        <dbReference type="ARBA" id="ARBA00022723"/>
    </source>
</evidence>